<organism evidence="8 9">
    <name type="scientific">Magnusiomyces paraingens</name>
    <dbReference type="NCBI Taxonomy" id="2606893"/>
    <lineage>
        <taxon>Eukaryota</taxon>
        <taxon>Fungi</taxon>
        <taxon>Dikarya</taxon>
        <taxon>Ascomycota</taxon>
        <taxon>Saccharomycotina</taxon>
        <taxon>Dipodascomycetes</taxon>
        <taxon>Dipodascales</taxon>
        <taxon>Dipodascaceae</taxon>
        <taxon>Magnusiomyces</taxon>
    </lineage>
</organism>
<keyword evidence="5" id="KW-0677">Repeat</keyword>
<dbReference type="OrthoDB" id="66881at2759"/>
<dbReference type="InterPro" id="IPR015943">
    <property type="entry name" value="WD40/YVTN_repeat-like_dom_sf"/>
</dbReference>
<dbReference type="SUPFAM" id="SSF51004">
    <property type="entry name" value="C-terminal (heme d1) domain of cytochrome cd1-nitrite reductase"/>
    <property type="match status" value="1"/>
</dbReference>
<evidence type="ECO:0000256" key="2">
    <source>
        <dbReference type="ARBA" id="ARBA00022490"/>
    </source>
</evidence>
<dbReference type="PROSITE" id="PS50294">
    <property type="entry name" value="WD_REPEATS_REGION"/>
    <property type="match status" value="1"/>
</dbReference>
<keyword evidence="3 7" id="KW-0853">WD repeat</keyword>
<evidence type="ECO:0000256" key="7">
    <source>
        <dbReference type="PROSITE-ProRule" id="PRU00221"/>
    </source>
</evidence>
<evidence type="ECO:0000256" key="1">
    <source>
        <dbReference type="ARBA" id="ARBA00004496"/>
    </source>
</evidence>
<dbReference type="InterPro" id="IPR011048">
    <property type="entry name" value="Haem_d1_sf"/>
</dbReference>
<evidence type="ECO:0000256" key="4">
    <source>
        <dbReference type="ARBA" id="ARBA00022694"/>
    </source>
</evidence>
<dbReference type="InterPro" id="IPR020472">
    <property type="entry name" value="WD40_PAC1"/>
</dbReference>
<evidence type="ECO:0000256" key="6">
    <source>
        <dbReference type="ARBA" id="ARBA00038255"/>
    </source>
</evidence>
<name>A0A5E8BK11_9ASCO</name>
<dbReference type="PANTHER" id="PTHR14344:SF3">
    <property type="entry name" value="WD REPEAT-CONTAINING PROTEIN 6"/>
    <property type="match status" value="1"/>
</dbReference>
<reference evidence="8 9" key="1">
    <citation type="submission" date="2019-09" db="EMBL/GenBank/DDBJ databases">
        <authorList>
            <person name="Brejova B."/>
        </authorList>
    </citation>
    <scope>NUCLEOTIDE SEQUENCE [LARGE SCALE GENOMIC DNA]</scope>
</reference>
<feature type="repeat" description="WD" evidence="7">
    <location>
        <begin position="177"/>
        <end position="218"/>
    </location>
</feature>
<dbReference type="PROSITE" id="PS50082">
    <property type="entry name" value="WD_REPEATS_2"/>
    <property type="match status" value="3"/>
</dbReference>
<keyword evidence="4" id="KW-0819">tRNA processing</keyword>
<dbReference type="InterPro" id="IPR001680">
    <property type="entry name" value="WD40_rpt"/>
</dbReference>
<feature type="repeat" description="WD" evidence="7">
    <location>
        <begin position="674"/>
        <end position="708"/>
    </location>
</feature>
<dbReference type="GeneID" id="43581845"/>
<dbReference type="GO" id="GO:0030488">
    <property type="term" value="P:tRNA methylation"/>
    <property type="evidence" value="ECO:0007669"/>
    <property type="project" value="TreeGrafter"/>
</dbReference>
<dbReference type="Gene3D" id="2.130.10.10">
    <property type="entry name" value="YVTN repeat-like/Quinoprotein amine dehydrogenase"/>
    <property type="match status" value="3"/>
</dbReference>
<evidence type="ECO:0000313" key="9">
    <source>
        <dbReference type="Proteomes" id="UP000398389"/>
    </source>
</evidence>
<evidence type="ECO:0000256" key="3">
    <source>
        <dbReference type="ARBA" id="ARBA00022574"/>
    </source>
</evidence>
<dbReference type="RefSeq" id="XP_031853636.1">
    <property type="nucleotide sequence ID" value="XM_031997745.1"/>
</dbReference>
<comment type="similarity">
    <text evidence="6">Belongs to the WD repeat WDR6 family.</text>
</comment>
<accession>A0A5E8BK11</accession>
<dbReference type="PROSITE" id="PS00678">
    <property type="entry name" value="WD_REPEATS_1"/>
    <property type="match status" value="2"/>
</dbReference>
<dbReference type="GO" id="GO:0005737">
    <property type="term" value="C:cytoplasm"/>
    <property type="evidence" value="ECO:0007669"/>
    <property type="project" value="UniProtKB-SubCell"/>
</dbReference>
<evidence type="ECO:0000313" key="8">
    <source>
        <dbReference type="EMBL" id="VVT51229.1"/>
    </source>
</evidence>
<dbReference type="SUPFAM" id="SSF50978">
    <property type="entry name" value="WD40 repeat-like"/>
    <property type="match status" value="2"/>
</dbReference>
<evidence type="ECO:0000256" key="5">
    <source>
        <dbReference type="ARBA" id="ARBA00022737"/>
    </source>
</evidence>
<sequence>MELKSRFHYGPVISVAFNTEFLLVGQGPLLKVYRFATGELIDTRQVFRRNKIHGFSIVDDLVLIWGGRSLIVVGINDGQINAFQPERFHNDWIVYGHLSKEKLYFLILTAHNTVFKVSADPSAKILNIYENPEENSILYSGSINVGSNDERVLVAAGTVLNGVIVWDLETGKTLHNLTAHEGSIFGVRFSPDNKYLLSCSDDRCIILWDLETSLQVAAGWGHLARIWDIKFYRYQSSNQLTVVSASEDCTARVWTLQGDKLVTARVMEGHLGRNTWCCALDDVRGVLATSGSDGRVRLWDLDEPQDIDQNRRLLSVPGQGKEVFKSFKILGETIVLTTSAGNVYSFTGDKYKRIADAVSNDSYLIVKGWASAQAAVVAYRDGSCLIISSEKTIKMENPLKAKLTDIHTWEFGDKYYLLAQSQNPKDPFVVTIFDKFLELESQIGLTPAQTFLPISLEMVSSTSLFLGSRHGAVAYYDFAKSIEPQGCWRQVFSSDGITSLKFDETTSTLHMTSRGGFFGAAQIEFSPLEFNLVSSNKLQRGSIEGQHRTPDRTVFWGFRNDLFFVWNETEQYEIMNEKCGGPHRNWDFDMNTRTVFAYSKTSQVMVMQSPREFKFGKTLLQDGTHGREIRAIAFWPGEGLGDHTKVVATASEDTCIHVSVLDTLTGALSPRCVLPKHVSGIQALKWSRDGEYLYSSGGREEFFIWRVRVIPRLDELPDVYATPVAIVPPSTDVADLRIMDFAVVRIKGTNKDVIVAAYSDSALRVFVYDGAEESFKLVGQGRYRTCCLLNCNLIVDAYTSSAMLIISSTDGHVVGWNLTFALQSHCGIVVKDGELVEQEGNPNDKRAEFELGPWDFRLQIHQSSVKDSILISRGAGLYHHIGGGDDNALSLSTIQIEGSDGSVSADKLDCVESAHASTVTGLARTITVADGACSETTTFVSVGVDQNVRSWRVGDGEKLEMEKSVYTTVADTGCVASTCGQGSADEKEGNIVLLGGLGLSYWSCCN</sequence>
<protein>
    <submittedName>
        <fullName evidence="8">Uncharacterized protein</fullName>
    </submittedName>
</protein>
<gene>
    <name evidence="8" type="ORF">SAPINGB_P003027</name>
</gene>
<dbReference type="PRINTS" id="PR00320">
    <property type="entry name" value="GPROTEINBRPT"/>
</dbReference>
<dbReference type="EMBL" id="CABVLU010000002">
    <property type="protein sequence ID" value="VVT51229.1"/>
    <property type="molecule type" value="Genomic_DNA"/>
</dbReference>
<dbReference type="InterPro" id="IPR051973">
    <property type="entry name" value="tRNA_Anticodon_Mtase-Reg"/>
</dbReference>
<dbReference type="Pfam" id="PF00400">
    <property type="entry name" value="WD40"/>
    <property type="match status" value="3"/>
</dbReference>
<dbReference type="InterPro" id="IPR036322">
    <property type="entry name" value="WD40_repeat_dom_sf"/>
</dbReference>
<comment type="subcellular location">
    <subcellularLocation>
        <location evidence="1">Cytoplasm</location>
    </subcellularLocation>
</comment>
<dbReference type="InterPro" id="IPR019775">
    <property type="entry name" value="WD40_repeat_CS"/>
</dbReference>
<dbReference type="AlphaFoldDB" id="A0A5E8BK11"/>
<dbReference type="SMART" id="SM00320">
    <property type="entry name" value="WD40"/>
    <property type="match status" value="6"/>
</dbReference>
<proteinExistence type="inferred from homology"/>
<feature type="repeat" description="WD" evidence="7">
    <location>
        <begin position="287"/>
        <end position="309"/>
    </location>
</feature>
<dbReference type="Proteomes" id="UP000398389">
    <property type="component" value="Unassembled WGS sequence"/>
</dbReference>
<dbReference type="PANTHER" id="PTHR14344">
    <property type="entry name" value="WD REPEAT PROTEIN"/>
    <property type="match status" value="1"/>
</dbReference>
<keyword evidence="2" id="KW-0963">Cytoplasm</keyword>
<keyword evidence="9" id="KW-1185">Reference proteome</keyword>